<gene>
    <name evidence="2" type="ORF">H5P30_08445</name>
</gene>
<dbReference type="EMBL" id="JACHVA010000076">
    <property type="protein sequence ID" value="MBC2601805.1"/>
    <property type="molecule type" value="Genomic_DNA"/>
</dbReference>
<dbReference type="GO" id="GO:0016740">
    <property type="term" value="F:transferase activity"/>
    <property type="evidence" value="ECO:0007669"/>
    <property type="project" value="UniProtKB-KW"/>
</dbReference>
<keyword evidence="3" id="KW-1185">Reference proteome</keyword>
<sequence>MNNTSPTLLILAAGMGSRYGGLKQVDAVGPSGETILDYSIHDALQAGFGKVVFVIRRDIEEEFKKLVGSRYESQIEVKYVFQELDLLPGDFHPPAGREKPWGTGHAILIARETINEPFGVINADDFYGRHAYEQLAQFLRQPRPEGTFAMVAYKMRNTLSEHGSVSRGVCQTDDRGILENIVEVTAIQKEGNGARAEDQTFTGDELVSMNLWGFQPDIFSALEKQFLTFLEKQGQELKSEFFIPFVVDEEIRQGRAEVQVLKTDSQWAGVTYREDKPAVQSFIQELVRQKIYPTPLQPKTAS</sequence>
<evidence type="ECO:0000313" key="2">
    <source>
        <dbReference type="EMBL" id="MBC2601805.1"/>
    </source>
</evidence>
<evidence type="ECO:0000313" key="3">
    <source>
        <dbReference type="Proteomes" id="UP000525652"/>
    </source>
</evidence>
<dbReference type="Proteomes" id="UP000525652">
    <property type="component" value="Unassembled WGS sequence"/>
</dbReference>
<dbReference type="InterPro" id="IPR029044">
    <property type="entry name" value="Nucleotide-diphossugar_trans"/>
</dbReference>
<dbReference type="InterPro" id="IPR005835">
    <property type="entry name" value="NTP_transferase_dom"/>
</dbReference>
<dbReference type="AlphaFoldDB" id="A0A7X1E3R2"/>
<dbReference type="Gene3D" id="3.90.550.10">
    <property type="entry name" value="Spore Coat Polysaccharide Biosynthesis Protein SpsA, Chain A"/>
    <property type="match status" value="1"/>
</dbReference>
<accession>A0A7X1E3R2</accession>
<dbReference type="RefSeq" id="WP_185692511.1">
    <property type="nucleotide sequence ID" value="NZ_JACHVA010000076.1"/>
</dbReference>
<evidence type="ECO:0000259" key="1">
    <source>
        <dbReference type="Pfam" id="PF00483"/>
    </source>
</evidence>
<name>A0A7X1E3R2_9BACT</name>
<keyword evidence="2" id="KW-0808">Transferase</keyword>
<dbReference type="SUPFAM" id="SSF53448">
    <property type="entry name" value="Nucleotide-diphospho-sugar transferases"/>
    <property type="match status" value="1"/>
</dbReference>
<comment type="caution">
    <text evidence="2">The sequence shown here is derived from an EMBL/GenBank/DDBJ whole genome shotgun (WGS) entry which is preliminary data.</text>
</comment>
<feature type="domain" description="Nucleotidyl transferase" evidence="1">
    <location>
        <begin position="9"/>
        <end position="239"/>
    </location>
</feature>
<protein>
    <submittedName>
        <fullName evidence="2">NTP transferase domain-containing protein</fullName>
    </submittedName>
</protein>
<proteinExistence type="predicted"/>
<organism evidence="2 3">
    <name type="scientific">Puniceicoccus vermicola</name>
    <dbReference type="NCBI Taxonomy" id="388746"/>
    <lineage>
        <taxon>Bacteria</taxon>
        <taxon>Pseudomonadati</taxon>
        <taxon>Verrucomicrobiota</taxon>
        <taxon>Opitutia</taxon>
        <taxon>Puniceicoccales</taxon>
        <taxon>Puniceicoccaceae</taxon>
        <taxon>Puniceicoccus</taxon>
    </lineage>
</organism>
<dbReference type="Pfam" id="PF00483">
    <property type="entry name" value="NTP_transferase"/>
    <property type="match status" value="1"/>
</dbReference>
<reference evidence="2 3" key="1">
    <citation type="submission" date="2020-07" db="EMBL/GenBank/DDBJ databases">
        <authorList>
            <person name="Feng X."/>
        </authorList>
    </citation>
    <scope>NUCLEOTIDE SEQUENCE [LARGE SCALE GENOMIC DNA]</scope>
    <source>
        <strain evidence="2 3">JCM14086</strain>
    </source>
</reference>